<proteinExistence type="predicted"/>
<sequence>MENEIASVVLGALISIVTTYVTNKIKEKKQEKHFACILYYELCSIKKYFSQQYDWDETKKYPEIRYNSEWQGIVAQLTFLNENQMEEIYDLYDAIFDYNSLLNQTNDKKKREEYREKIRKIVYVESFDELMKILQKNSKRERK</sequence>
<keyword evidence="1" id="KW-0812">Transmembrane</keyword>
<organism evidence="2">
    <name type="scientific">Siphoviridae sp. ctH3Y19</name>
    <dbReference type="NCBI Taxonomy" id="2825419"/>
    <lineage>
        <taxon>Viruses</taxon>
        <taxon>Duplodnaviria</taxon>
        <taxon>Heunggongvirae</taxon>
        <taxon>Uroviricota</taxon>
        <taxon>Caudoviricetes</taxon>
    </lineage>
</organism>
<dbReference type="EMBL" id="BK015309">
    <property type="protein sequence ID" value="DAE00743.1"/>
    <property type="molecule type" value="Genomic_DNA"/>
</dbReference>
<protein>
    <submittedName>
        <fullName evidence="2">Uncharacterized protein</fullName>
    </submittedName>
</protein>
<accession>A0A8S5P0Y6</accession>
<keyword evidence="1" id="KW-0472">Membrane</keyword>
<keyword evidence="1" id="KW-1133">Transmembrane helix</keyword>
<evidence type="ECO:0000313" key="2">
    <source>
        <dbReference type="EMBL" id="DAE00743.1"/>
    </source>
</evidence>
<feature type="transmembrane region" description="Helical" evidence="1">
    <location>
        <begin position="6"/>
        <end position="23"/>
    </location>
</feature>
<reference evidence="2" key="1">
    <citation type="journal article" date="2021" name="Proc. Natl. Acad. Sci. U.S.A.">
        <title>A Catalog of Tens of Thousands of Viruses from Human Metagenomes Reveals Hidden Associations with Chronic Diseases.</title>
        <authorList>
            <person name="Tisza M.J."/>
            <person name="Buck C.B."/>
        </authorList>
    </citation>
    <scope>NUCLEOTIDE SEQUENCE</scope>
    <source>
        <strain evidence="2">CtH3Y19</strain>
    </source>
</reference>
<name>A0A8S5P0Y6_9CAUD</name>
<evidence type="ECO:0000256" key="1">
    <source>
        <dbReference type="SAM" id="Phobius"/>
    </source>
</evidence>